<keyword evidence="1" id="KW-1185">Reference proteome</keyword>
<proteinExistence type="predicted"/>
<accession>A0A914Q5G1</accession>
<name>A0A914Q5G1_9BILA</name>
<sequence length="90" mass="9618">MPMFHFPEISETCPFKSFSLTMSFSFGGKTIPGDNDDTVVNVNVGAGDPVDIKGSNNGEVHNFGLFSDNSGVNVDKDNNGKISNTTVDDK</sequence>
<dbReference type="AlphaFoldDB" id="A0A914Q5G1"/>
<protein>
    <submittedName>
        <fullName evidence="2">Uncharacterized protein</fullName>
    </submittedName>
</protein>
<organism evidence="1 2">
    <name type="scientific">Panagrolaimus davidi</name>
    <dbReference type="NCBI Taxonomy" id="227884"/>
    <lineage>
        <taxon>Eukaryota</taxon>
        <taxon>Metazoa</taxon>
        <taxon>Ecdysozoa</taxon>
        <taxon>Nematoda</taxon>
        <taxon>Chromadorea</taxon>
        <taxon>Rhabditida</taxon>
        <taxon>Tylenchina</taxon>
        <taxon>Panagrolaimomorpha</taxon>
        <taxon>Panagrolaimoidea</taxon>
        <taxon>Panagrolaimidae</taxon>
        <taxon>Panagrolaimus</taxon>
    </lineage>
</organism>
<dbReference type="WBParaSite" id="PDA_v2.g24209.t1">
    <property type="protein sequence ID" value="PDA_v2.g24209.t1"/>
    <property type="gene ID" value="PDA_v2.g24209"/>
</dbReference>
<evidence type="ECO:0000313" key="2">
    <source>
        <dbReference type="WBParaSite" id="PDA_v2.g24209.t1"/>
    </source>
</evidence>
<dbReference type="Proteomes" id="UP000887578">
    <property type="component" value="Unplaced"/>
</dbReference>
<evidence type="ECO:0000313" key="1">
    <source>
        <dbReference type="Proteomes" id="UP000887578"/>
    </source>
</evidence>
<reference evidence="2" key="1">
    <citation type="submission" date="2022-11" db="UniProtKB">
        <authorList>
            <consortium name="WormBaseParasite"/>
        </authorList>
    </citation>
    <scope>IDENTIFICATION</scope>
</reference>